<dbReference type="EMBL" id="JAOWKX010000003">
    <property type="protein sequence ID" value="MCV2884653.1"/>
    <property type="molecule type" value="Genomic_DNA"/>
</dbReference>
<evidence type="ECO:0000313" key="2">
    <source>
        <dbReference type="Proteomes" id="UP001652504"/>
    </source>
</evidence>
<reference evidence="1 2" key="1">
    <citation type="submission" date="2022-10" db="EMBL/GenBank/DDBJ databases">
        <title>Aestuariibacter sp. AA17 isolated from Montipora capitata coral fragment.</title>
        <authorList>
            <person name="Emsley S.A."/>
            <person name="Pfannmuller K.M."/>
            <person name="Loughran R.M."/>
            <person name="Shlafstein M."/>
            <person name="Papke E."/>
            <person name="Saw J.H."/>
            <person name="Ushijima B."/>
            <person name="Videau P."/>
        </authorList>
    </citation>
    <scope>NUCLEOTIDE SEQUENCE [LARGE SCALE GENOMIC DNA]</scope>
    <source>
        <strain evidence="1 2">AA17</strain>
    </source>
</reference>
<comment type="caution">
    <text evidence="1">The sequence shown here is derived from an EMBL/GenBank/DDBJ whole genome shotgun (WGS) entry which is preliminary data.</text>
</comment>
<protein>
    <submittedName>
        <fullName evidence="1">DUF1203 domain-containing protein</fullName>
    </submittedName>
</protein>
<dbReference type="Pfam" id="PF06718">
    <property type="entry name" value="DUF1203"/>
    <property type="match status" value="1"/>
</dbReference>
<sequence length="153" mass="16859">MQIQFQITPITLSIDEVIERAANKFTWLKADTTPGYPCRVSLQDAGIGERVLAVHFTHHQMPSPYYASGPIFIRENAVAASPVPNAIPAFLHHRQLSVRGYSEGGMLINASLSTGKEVVSAIHALFQNNTIQYLHIHNAIPGCFMCSVKRFGV</sequence>
<proteinExistence type="predicted"/>
<keyword evidence="2" id="KW-1185">Reference proteome</keyword>
<gene>
    <name evidence="1" type="ORF">OE749_08090</name>
</gene>
<evidence type="ECO:0000313" key="1">
    <source>
        <dbReference type="EMBL" id="MCV2884653.1"/>
    </source>
</evidence>
<organism evidence="1 2">
    <name type="scientific">Fluctibacter corallii</name>
    <dbReference type="NCBI Taxonomy" id="2984329"/>
    <lineage>
        <taxon>Bacteria</taxon>
        <taxon>Pseudomonadati</taxon>
        <taxon>Pseudomonadota</taxon>
        <taxon>Gammaproteobacteria</taxon>
        <taxon>Alteromonadales</taxon>
        <taxon>Alteromonadaceae</taxon>
        <taxon>Fluctibacter</taxon>
    </lineage>
</organism>
<dbReference type="Proteomes" id="UP001652504">
    <property type="component" value="Unassembled WGS sequence"/>
</dbReference>
<accession>A0ABT3A7S3</accession>
<name>A0ABT3A7S3_9ALTE</name>
<dbReference type="InterPro" id="IPR009593">
    <property type="entry name" value="DUF1203"/>
</dbReference>
<dbReference type="RefSeq" id="WP_263711931.1">
    <property type="nucleotide sequence ID" value="NZ_JAOWKX010000003.1"/>
</dbReference>